<accession>A0ABY8W768</accession>
<reference evidence="1 2" key="1">
    <citation type="submission" date="2023-06" db="EMBL/GenBank/DDBJ databases">
        <authorList>
            <person name="Yushchuk O."/>
            <person name="Binda E."/>
            <person name="Ruckert-Reed C."/>
            <person name="Fedorenko V."/>
            <person name="Kalinowski J."/>
            <person name="Marinelli F."/>
        </authorList>
    </citation>
    <scope>NUCLEOTIDE SEQUENCE [LARGE SCALE GENOMIC DNA]</scope>
    <source>
        <strain evidence="1 2">NRRL 3884</strain>
    </source>
</reference>
<dbReference type="EMBL" id="CP126980">
    <property type="protein sequence ID" value="WIM92795.1"/>
    <property type="molecule type" value="Genomic_DNA"/>
</dbReference>
<evidence type="ECO:0008006" key="3">
    <source>
        <dbReference type="Google" id="ProtNLM"/>
    </source>
</evidence>
<protein>
    <recommendedName>
        <fullName evidence="3">DUF1877 domain-containing protein</fullName>
    </recommendedName>
</protein>
<proteinExistence type="predicted"/>
<evidence type="ECO:0000313" key="1">
    <source>
        <dbReference type="EMBL" id="WIM92795.1"/>
    </source>
</evidence>
<organism evidence="1 2">
    <name type="scientific">Actinoplanes oblitus</name>
    <dbReference type="NCBI Taxonomy" id="3040509"/>
    <lineage>
        <taxon>Bacteria</taxon>
        <taxon>Bacillati</taxon>
        <taxon>Actinomycetota</taxon>
        <taxon>Actinomycetes</taxon>
        <taxon>Micromonosporales</taxon>
        <taxon>Micromonosporaceae</taxon>
        <taxon>Actinoplanes</taxon>
    </lineage>
</organism>
<sequence>MGTDIYGAIEVRDLIGAAALDGPLDADPHNEAPWVRCMDLYPLYPGGDYQPLGCLFGIRNWNGWEPVAEGRGLPADVSEAVRKEYEHDAEIDRAIGGSTWVSWSELRALDMSVTPLARGVLEINENGSSLYHCYRVEDEWPADVVAEYGQPMVGESPITAAYGSWQHGATTLTYKRVTRNDVLGTGTGWDHVFAIMRSLAKRFGEEGVRLVVWFD</sequence>
<keyword evidence="2" id="KW-1185">Reference proteome</keyword>
<dbReference type="RefSeq" id="WP_284914002.1">
    <property type="nucleotide sequence ID" value="NZ_CP126980.1"/>
</dbReference>
<dbReference type="Proteomes" id="UP001240150">
    <property type="component" value="Chromosome"/>
</dbReference>
<name>A0ABY8W768_9ACTN</name>
<evidence type="ECO:0000313" key="2">
    <source>
        <dbReference type="Proteomes" id="UP001240150"/>
    </source>
</evidence>
<gene>
    <name evidence="1" type="ORF">ACTOB_004750</name>
</gene>